<organism evidence="2 3">
    <name type="scientific">Setaria viridis</name>
    <name type="common">Green bristlegrass</name>
    <name type="synonym">Setaria italica subsp. viridis</name>
    <dbReference type="NCBI Taxonomy" id="4556"/>
    <lineage>
        <taxon>Eukaryota</taxon>
        <taxon>Viridiplantae</taxon>
        <taxon>Streptophyta</taxon>
        <taxon>Embryophyta</taxon>
        <taxon>Tracheophyta</taxon>
        <taxon>Spermatophyta</taxon>
        <taxon>Magnoliopsida</taxon>
        <taxon>Liliopsida</taxon>
        <taxon>Poales</taxon>
        <taxon>Poaceae</taxon>
        <taxon>PACMAD clade</taxon>
        <taxon>Panicoideae</taxon>
        <taxon>Panicodae</taxon>
        <taxon>Paniceae</taxon>
        <taxon>Cenchrinae</taxon>
        <taxon>Setaria</taxon>
    </lineage>
</organism>
<feature type="compositionally biased region" description="Polar residues" evidence="1">
    <location>
        <begin position="1"/>
        <end position="14"/>
    </location>
</feature>
<accession>A0A4U6VKV3</accession>
<feature type="region of interest" description="Disordered" evidence="1">
    <location>
        <begin position="141"/>
        <end position="163"/>
    </location>
</feature>
<reference evidence="2" key="1">
    <citation type="submission" date="2019-03" db="EMBL/GenBank/DDBJ databases">
        <title>WGS assembly of Setaria viridis.</title>
        <authorList>
            <person name="Huang P."/>
            <person name="Jenkins J."/>
            <person name="Grimwood J."/>
            <person name="Barry K."/>
            <person name="Healey A."/>
            <person name="Mamidi S."/>
            <person name="Sreedasyam A."/>
            <person name="Shu S."/>
            <person name="Feldman M."/>
            <person name="Wu J."/>
            <person name="Yu Y."/>
            <person name="Chen C."/>
            <person name="Johnson J."/>
            <person name="Rokhsar D."/>
            <person name="Baxter I."/>
            <person name="Schmutz J."/>
            <person name="Brutnell T."/>
            <person name="Kellogg E."/>
        </authorList>
    </citation>
    <scope>NUCLEOTIDE SEQUENCE [LARGE SCALE GENOMIC DNA]</scope>
</reference>
<evidence type="ECO:0000313" key="2">
    <source>
        <dbReference type="EMBL" id="TKW29214.1"/>
    </source>
</evidence>
<keyword evidence="3" id="KW-1185">Reference proteome</keyword>
<evidence type="ECO:0000313" key="3">
    <source>
        <dbReference type="Proteomes" id="UP000298652"/>
    </source>
</evidence>
<dbReference type="Proteomes" id="UP000298652">
    <property type="component" value="Chromosome 3"/>
</dbReference>
<evidence type="ECO:0000256" key="1">
    <source>
        <dbReference type="SAM" id="MobiDB-lite"/>
    </source>
</evidence>
<protein>
    <submittedName>
        <fullName evidence="2">Uncharacterized protein</fullName>
    </submittedName>
</protein>
<name>A0A4U6VKV3_SETVI</name>
<gene>
    <name evidence="2" type="ORF">SEVIR_3G381100v2</name>
</gene>
<dbReference type="Gramene" id="TKW29214">
    <property type="protein sequence ID" value="TKW29214"/>
    <property type="gene ID" value="SEVIR_3G381100v2"/>
</dbReference>
<sequence>MPTMARNPSSSTTPKLHLGPPPPPGQPRRLPPPRQPSQSQIWDSPEAYQGRSPPPRCTFAQVVRGSIEEDLIPTRRAHRLKSVITVPVRSSYCSARSHSPTHHPSACEATPEVTGARRKAAAITPQDTRWVLVRPPYWWRKEKHSSPTQRPQANRGAPHPRRLCSARPQHFAHPQHQPSPSLRALWAKTDGRCFICLATDHRTSAC</sequence>
<dbReference type="EMBL" id="CM016554">
    <property type="protein sequence ID" value="TKW29214.1"/>
    <property type="molecule type" value="Genomic_DNA"/>
</dbReference>
<proteinExistence type="predicted"/>
<feature type="compositionally biased region" description="Pro residues" evidence="1">
    <location>
        <begin position="19"/>
        <end position="35"/>
    </location>
</feature>
<feature type="region of interest" description="Disordered" evidence="1">
    <location>
        <begin position="1"/>
        <end position="55"/>
    </location>
</feature>
<dbReference type="AlphaFoldDB" id="A0A4U6VKV3"/>